<dbReference type="SMART" id="SM00248">
    <property type="entry name" value="ANK"/>
    <property type="match status" value="4"/>
</dbReference>
<protein>
    <submittedName>
        <fullName evidence="3">Uncharacterized protein</fullName>
    </submittedName>
</protein>
<evidence type="ECO:0000256" key="2">
    <source>
        <dbReference type="ARBA" id="ARBA00023043"/>
    </source>
</evidence>
<dbReference type="InterPro" id="IPR002110">
    <property type="entry name" value="Ankyrin_rpt"/>
</dbReference>
<dbReference type="Proteomes" id="UP000596660">
    <property type="component" value="Unplaced"/>
</dbReference>
<evidence type="ECO:0000256" key="1">
    <source>
        <dbReference type="ARBA" id="ARBA00022737"/>
    </source>
</evidence>
<dbReference type="GO" id="GO:0005886">
    <property type="term" value="C:plasma membrane"/>
    <property type="evidence" value="ECO:0007669"/>
    <property type="project" value="TreeGrafter"/>
</dbReference>
<reference evidence="3" key="2">
    <citation type="submission" date="2021-03" db="UniProtKB">
        <authorList>
            <consortium name="EnsemblPlants"/>
        </authorList>
    </citation>
    <scope>IDENTIFICATION</scope>
</reference>
<reference evidence="3" key="1">
    <citation type="journal article" date="2017" name="Nature">
        <title>The genome of Chenopodium quinoa.</title>
        <authorList>
            <person name="Jarvis D.E."/>
            <person name="Ho Y.S."/>
            <person name="Lightfoot D.J."/>
            <person name="Schmoeckel S.M."/>
            <person name="Li B."/>
            <person name="Borm T.J.A."/>
            <person name="Ohyanagi H."/>
            <person name="Mineta K."/>
            <person name="Michell C.T."/>
            <person name="Saber N."/>
            <person name="Kharbatia N.M."/>
            <person name="Rupper R.R."/>
            <person name="Sharp A.R."/>
            <person name="Dally N."/>
            <person name="Boughton B.A."/>
            <person name="Woo Y.H."/>
            <person name="Gao G."/>
            <person name="Schijlen E.G.W.M."/>
            <person name="Guo X."/>
            <person name="Momin A.A."/>
            <person name="Negrao S."/>
            <person name="Al-Babili S."/>
            <person name="Gehring C."/>
            <person name="Roessner U."/>
            <person name="Jung C."/>
            <person name="Murphy K."/>
            <person name="Arold S.T."/>
            <person name="Gojobori T."/>
            <person name="van der Linden C.G."/>
            <person name="van Loo E.N."/>
            <person name="Jellen E.N."/>
            <person name="Maughan P.J."/>
            <person name="Tester M."/>
        </authorList>
    </citation>
    <scope>NUCLEOTIDE SEQUENCE [LARGE SCALE GENOMIC DNA]</scope>
    <source>
        <strain evidence="3">cv. PI 614886</strain>
    </source>
</reference>
<name>A0A803KVY2_CHEQI</name>
<dbReference type="EnsemblPlants" id="AUR62003190-RA">
    <property type="protein sequence ID" value="AUR62003190-RA:cds"/>
    <property type="gene ID" value="AUR62003190"/>
</dbReference>
<sequence>MKDMMSSPSSTTPLQGQDRAMVFEIMNTAARSNLIPRVMNTNIMVYMMNADILLNSKTNNSQLLASAAAARRAPNTRSASPSPLYVAVLDNNLELVKRMLNEPINALVDLMEANSIVRAAITNQNQEMLETILKVQPDLINNTDEEGLTPLSYAAYNGFTSMVCYILEKFPAIRRIRNNDKSYPIHKACLGGHVEVLKVFYSLFPESLLADVHNGRTVLHIAAKERSNKLKHVVVYLLSLKESKELLKKKDENGRIPLDLANNVEVGSLIKRNMC</sequence>
<dbReference type="PANTHER" id="PTHR24186">
    <property type="entry name" value="PROTEIN PHOSPHATASE 1 REGULATORY SUBUNIT"/>
    <property type="match status" value="1"/>
</dbReference>
<dbReference type="Pfam" id="PF12796">
    <property type="entry name" value="Ank_2"/>
    <property type="match status" value="1"/>
</dbReference>
<accession>A0A803KVY2</accession>
<evidence type="ECO:0000313" key="4">
    <source>
        <dbReference type="Proteomes" id="UP000596660"/>
    </source>
</evidence>
<dbReference type="PANTHER" id="PTHR24186:SF46">
    <property type="entry name" value="PROTEIN ACCELERATED CELL DEATH 6-LIKE"/>
    <property type="match status" value="1"/>
</dbReference>
<keyword evidence="1" id="KW-0677">Repeat</keyword>
<dbReference type="SUPFAM" id="SSF48403">
    <property type="entry name" value="Ankyrin repeat"/>
    <property type="match status" value="1"/>
</dbReference>
<evidence type="ECO:0000313" key="3">
    <source>
        <dbReference type="EnsemblPlants" id="AUR62003190-RA:cds"/>
    </source>
</evidence>
<keyword evidence="4" id="KW-1185">Reference proteome</keyword>
<dbReference type="AlphaFoldDB" id="A0A803KVY2"/>
<keyword evidence="2" id="KW-0040">ANK repeat</keyword>
<proteinExistence type="predicted"/>
<organism evidence="3 4">
    <name type="scientific">Chenopodium quinoa</name>
    <name type="common">Quinoa</name>
    <dbReference type="NCBI Taxonomy" id="63459"/>
    <lineage>
        <taxon>Eukaryota</taxon>
        <taxon>Viridiplantae</taxon>
        <taxon>Streptophyta</taxon>
        <taxon>Embryophyta</taxon>
        <taxon>Tracheophyta</taxon>
        <taxon>Spermatophyta</taxon>
        <taxon>Magnoliopsida</taxon>
        <taxon>eudicotyledons</taxon>
        <taxon>Gunneridae</taxon>
        <taxon>Pentapetalae</taxon>
        <taxon>Caryophyllales</taxon>
        <taxon>Chenopodiaceae</taxon>
        <taxon>Chenopodioideae</taxon>
        <taxon>Atripliceae</taxon>
        <taxon>Chenopodium</taxon>
    </lineage>
</organism>
<dbReference type="Gramene" id="AUR62003190-RA">
    <property type="protein sequence ID" value="AUR62003190-RA:cds"/>
    <property type="gene ID" value="AUR62003190"/>
</dbReference>
<dbReference type="InterPro" id="IPR036770">
    <property type="entry name" value="Ankyrin_rpt-contain_sf"/>
</dbReference>
<dbReference type="Pfam" id="PF00023">
    <property type="entry name" value="Ank"/>
    <property type="match status" value="1"/>
</dbReference>
<dbReference type="Gene3D" id="1.25.40.20">
    <property type="entry name" value="Ankyrin repeat-containing domain"/>
    <property type="match status" value="1"/>
</dbReference>